<accession>A0ABY3AFQ5</accession>
<gene>
    <name evidence="11" type="ORF">GQ41_4130</name>
</gene>
<dbReference type="PANTHER" id="PTHR30372:SF4">
    <property type="entry name" value="LIPID-A-DISACCHARIDE SYNTHASE, MITOCHONDRIAL-RELATED"/>
    <property type="match status" value="1"/>
</dbReference>
<reference evidence="11 12" key="1">
    <citation type="submission" date="2019-06" db="EMBL/GenBank/DDBJ databases">
        <title>A large-scale integrated study on North Sea by COGITO (Coastal Microbe Genomic &amp; Taxonomic Observatory).</title>
        <authorList>
            <person name="Teeling H."/>
        </authorList>
    </citation>
    <scope>NUCLEOTIDE SEQUENCE [LARGE SCALE GENOMIC DNA]</scope>
    <source>
        <strain evidence="11 12">MAR_2009_79</strain>
    </source>
</reference>
<name>A0ABY3AFQ5_9FLAO</name>
<evidence type="ECO:0000256" key="6">
    <source>
        <dbReference type="ARBA" id="ARBA00022676"/>
    </source>
</evidence>
<proteinExistence type="predicted"/>
<evidence type="ECO:0000313" key="12">
    <source>
        <dbReference type="Proteomes" id="UP000315363"/>
    </source>
</evidence>
<keyword evidence="8" id="KW-0443">Lipid metabolism</keyword>
<dbReference type="SUPFAM" id="SSF53756">
    <property type="entry name" value="UDP-Glycosyltransferase/glycogen phosphorylase"/>
    <property type="match status" value="1"/>
</dbReference>
<dbReference type="RefSeq" id="WP_142190731.1">
    <property type="nucleotide sequence ID" value="NZ_VHIF01000001.1"/>
</dbReference>
<evidence type="ECO:0000256" key="3">
    <source>
        <dbReference type="ARBA" id="ARBA00020902"/>
    </source>
</evidence>
<keyword evidence="12" id="KW-1185">Reference proteome</keyword>
<keyword evidence="7" id="KW-0808">Transferase</keyword>
<dbReference type="EC" id="2.4.1.182" evidence="2 10"/>
<dbReference type="NCBIfam" id="TIGR00215">
    <property type="entry name" value="lpxB"/>
    <property type="match status" value="1"/>
</dbReference>
<dbReference type="EMBL" id="VHIF01000001">
    <property type="protein sequence ID" value="TQO39454.1"/>
    <property type="molecule type" value="Genomic_DNA"/>
</dbReference>
<dbReference type="PANTHER" id="PTHR30372">
    <property type="entry name" value="LIPID-A-DISACCHARIDE SYNTHASE"/>
    <property type="match status" value="1"/>
</dbReference>
<dbReference type="Proteomes" id="UP000315363">
    <property type="component" value="Unassembled WGS sequence"/>
</dbReference>
<dbReference type="InterPro" id="IPR003835">
    <property type="entry name" value="Glyco_trans_19"/>
</dbReference>
<evidence type="ECO:0000256" key="9">
    <source>
        <dbReference type="ARBA" id="ARBA00048975"/>
    </source>
</evidence>
<comment type="function">
    <text evidence="1">Condensation of UDP-2,3-diacylglucosamine and 2,3-diacylglucosamine-1-phosphate to form lipid A disaccharide, a precursor of lipid A, a phosphorylated glycolipid that anchors the lipopolysaccharide to the outer membrane of the cell.</text>
</comment>
<sequence length="374" mass="42523">MKYYIIAGEASGDLHGSNLIKALKKQDSDADIRCWGGDLMKAAGGDLVKHYKEMAFMGFLEVISNINQIFKNIAFCKDDISDFNPDVIVFIDYSGFNLRIASWAKKNKFRTNYYISPQIWASREGRIHKIKNDIDAMHVILPFEKEFYEKKHHYPVNFVGHPLIDAIGDIPRTSDKKFREENNLDLQKPIIALLPGSRKQEVQKMLTLMLSVTKSFPKFQFVIAGAPSLDLEFYQPFLKSSQVSLISNKTYDLLSLSYAALVTSGTATLETALFKIPQVVCYRANWISYQIAKRIITLKFISLVNLIMDKEVVKELIQGDLNTKNLTKELDKILNGPERKKQFEAYYELEKKLGGKGASEKAASLVIQSAQMDH</sequence>
<keyword evidence="5" id="KW-0441">Lipid A biosynthesis</keyword>
<comment type="caution">
    <text evidence="11">The sequence shown here is derived from an EMBL/GenBank/DDBJ whole genome shotgun (WGS) entry which is preliminary data.</text>
</comment>
<evidence type="ECO:0000256" key="10">
    <source>
        <dbReference type="NCBIfam" id="TIGR00215"/>
    </source>
</evidence>
<keyword evidence="4" id="KW-0444">Lipid biosynthesis</keyword>
<evidence type="ECO:0000256" key="1">
    <source>
        <dbReference type="ARBA" id="ARBA00002056"/>
    </source>
</evidence>
<keyword evidence="6" id="KW-0328">Glycosyltransferase</keyword>
<comment type="catalytic activity">
    <reaction evidence="9">
        <text>a lipid X + a UDP-2-N,3-O-bis[(3R)-3-hydroxyacyl]-alpha-D-glucosamine = a lipid A disaccharide + UDP + H(+)</text>
        <dbReference type="Rhea" id="RHEA:67828"/>
        <dbReference type="ChEBI" id="CHEBI:15378"/>
        <dbReference type="ChEBI" id="CHEBI:58223"/>
        <dbReference type="ChEBI" id="CHEBI:137748"/>
        <dbReference type="ChEBI" id="CHEBI:176338"/>
        <dbReference type="ChEBI" id="CHEBI:176343"/>
        <dbReference type="EC" id="2.4.1.182"/>
    </reaction>
</comment>
<evidence type="ECO:0000256" key="4">
    <source>
        <dbReference type="ARBA" id="ARBA00022516"/>
    </source>
</evidence>
<dbReference type="Pfam" id="PF02684">
    <property type="entry name" value="LpxB"/>
    <property type="match status" value="1"/>
</dbReference>
<evidence type="ECO:0000256" key="2">
    <source>
        <dbReference type="ARBA" id="ARBA00012687"/>
    </source>
</evidence>
<protein>
    <recommendedName>
        <fullName evidence="3 10">Lipid-A-disaccharide synthase</fullName>
        <ecNumber evidence="2 10">2.4.1.182</ecNumber>
    </recommendedName>
</protein>
<organism evidence="11 12">
    <name type="scientific">Arenibacter algicola</name>
    <dbReference type="NCBI Taxonomy" id="616991"/>
    <lineage>
        <taxon>Bacteria</taxon>
        <taxon>Pseudomonadati</taxon>
        <taxon>Bacteroidota</taxon>
        <taxon>Flavobacteriia</taxon>
        <taxon>Flavobacteriales</taxon>
        <taxon>Flavobacteriaceae</taxon>
        <taxon>Arenibacter</taxon>
    </lineage>
</organism>
<evidence type="ECO:0000256" key="7">
    <source>
        <dbReference type="ARBA" id="ARBA00022679"/>
    </source>
</evidence>
<evidence type="ECO:0000313" key="11">
    <source>
        <dbReference type="EMBL" id="TQO39454.1"/>
    </source>
</evidence>
<evidence type="ECO:0000256" key="5">
    <source>
        <dbReference type="ARBA" id="ARBA00022556"/>
    </source>
</evidence>
<evidence type="ECO:0000256" key="8">
    <source>
        <dbReference type="ARBA" id="ARBA00023098"/>
    </source>
</evidence>